<organism evidence="2 3">
    <name type="scientific">Polyrhizophydium stewartii</name>
    <dbReference type="NCBI Taxonomy" id="2732419"/>
    <lineage>
        <taxon>Eukaryota</taxon>
        <taxon>Fungi</taxon>
        <taxon>Fungi incertae sedis</taxon>
        <taxon>Chytridiomycota</taxon>
        <taxon>Chytridiomycota incertae sedis</taxon>
        <taxon>Chytridiomycetes</taxon>
        <taxon>Rhizophydiales</taxon>
        <taxon>Rhizophydiales incertae sedis</taxon>
        <taxon>Polyrhizophydium</taxon>
    </lineage>
</organism>
<sequence>MSRSGTSVPSGPMLHVSMGDGVSPGGHPCHVVVPVAVGNALVPVPVAVPVPCPLSLGYPLGRVVTVVTVWSDALLLYVSVGRFVALLSVGDEVGQCHGYPLGETLAEDCSVDEGDDVADGVGVGGKVADSVMDADDEDAEDDDCDADGDDDDDDDDGDEVEDDVLVDHRLDTLVGYPLGTVLVVLVEVSVAGDSVEVAGKSVGTTERDDSVAVGNSVVVVVVAAVVHVHVEIQVDDVDVSCHVEPCVLEPYDVDP</sequence>
<name>A0ABR4NKC1_9FUNG</name>
<comment type="caution">
    <text evidence="2">The sequence shown here is derived from an EMBL/GenBank/DDBJ whole genome shotgun (WGS) entry which is preliminary data.</text>
</comment>
<feature type="compositionally biased region" description="Acidic residues" evidence="1">
    <location>
        <begin position="132"/>
        <end position="159"/>
    </location>
</feature>
<evidence type="ECO:0000313" key="3">
    <source>
        <dbReference type="Proteomes" id="UP001527925"/>
    </source>
</evidence>
<proteinExistence type="predicted"/>
<dbReference type="EMBL" id="JADGIZ020000001">
    <property type="protein sequence ID" value="KAL2919974.1"/>
    <property type="molecule type" value="Genomic_DNA"/>
</dbReference>
<protein>
    <submittedName>
        <fullName evidence="2">Uncharacterized protein</fullName>
    </submittedName>
</protein>
<evidence type="ECO:0000256" key="1">
    <source>
        <dbReference type="SAM" id="MobiDB-lite"/>
    </source>
</evidence>
<dbReference type="Proteomes" id="UP001527925">
    <property type="component" value="Unassembled WGS sequence"/>
</dbReference>
<keyword evidence="3" id="KW-1185">Reference proteome</keyword>
<reference evidence="2 3" key="1">
    <citation type="submission" date="2023-09" db="EMBL/GenBank/DDBJ databases">
        <title>Pangenome analysis of Batrachochytrium dendrobatidis and related Chytrids.</title>
        <authorList>
            <person name="Yacoub M.N."/>
            <person name="Stajich J.E."/>
            <person name="James T.Y."/>
        </authorList>
    </citation>
    <scope>NUCLEOTIDE SEQUENCE [LARGE SCALE GENOMIC DNA]</scope>
    <source>
        <strain evidence="2 3">JEL0888</strain>
    </source>
</reference>
<accession>A0ABR4NKC1</accession>
<gene>
    <name evidence="2" type="ORF">HK105_200040</name>
</gene>
<feature type="region of interest" description="Disordered" evidence="1">
    <location>
        <begin position="131"/>
        <end position="159"/>
    </location>
</feature>
<evidence type="ECO:0000313" key="2">
    <source>
        <dbReference type="EMBL" id="KAL2919974.1"/>
    </source>
</evidence>